<name>A0A0B7NP44_9FUNG</name>
<gene>
    <name evidence="2" type="primary">PARPA_11601.1 scaffold 44482</name>
</gene>
<dbReference type="PANTHER" id="PTHR23274">
    <property type="entry name" value="DNA HELICASE-RELATED"/>
    <property type="match status" value="1"/>
</dbReference>
<proteinExistence type="predicted"/>
<dbReference type="GO" id="GO:0005657">
    <property type="term" value="C:replication fork"/>
    <property type="evidence" value="ECO:0007669"/>
    <property type="project" value="TreeGrafter"/>
</dbReference>
<protein>
    <recommendedName>
        <fullName evidence="1">DNA helicase Pif1-like 2B domain-containing protein</fullName>
    </recommendedName>
</protein>
<dbReference type="PANTHER" id="PTHR23274:SF51">
    <property type="entry name" value="OS03G0423850 PROTEIN"/>
    <property type="match status" value="1"/>
</dbReference>
<dbReference type="Pfam" id="PF21530">
    <property type="entry name" value="Pif1_2B_dom"/>
    <property type="match status" value="1"/>
</dbReference>
<evidence type="ECO:0000259" key="1">
    <source>
        <dbReference type="Pfam" id="PF21530"/>
    </source>
</evidence>
<organism evidence="2 3">
    <name type="scientific">Parasitella parasitica</name>
    <dbReference type="NCBI Taxonomy" id="35722"/>
    <lineage>
        <taxon>Eukaryota</taxon>
        <taxon>Fungi</taxon>
        <taxon>Fungi incertae sedis</taxon>
        <taxon>Mucoromycota</taxon>
        <taxon>Mucoromycotina</taxon>
        <taxon>Mucoromycetes</taxon>
        <taxon>Mucorales</taxon>
        <taxon>Mucorineae</taxon>
        <taxon>Mucoraceae</taxon>
        <taxon>Parasitella</taxon>
    </lineage>
</organism>
<dbReference type="EMBL" id="LN733663">
    <property type="protein sequence ID" value="CEP17305.1"/>
    <property type="molecule type" value="Genomic_DNA"/>
</dbReference>
<dbReference type="InterPro" id="IPR027417">
    <property type="entry name" value="P-loop_NTPase"/>
</dbReference>
<feature type="domain" description="DNA helicase Pif1-like 2B" evidence="1">
    <location>
        <begin position="1"/>
        <end position="30"/>
    </location>
</feature>
<reference evidence="2 3" key="1">
    <citation type="submission" date="2014-09" db="EMBL/GenBank/DDBJ databases">
        <authorList>
            <person name="Ellenberger Sabrina"/>
        </authorList>
    </citation>
    <scope>NUCLEOTIDE SEQUENCE [LARGE SCALE GENOMIC DNA]</scope>
    <source>
        <strain evidence="2 3">CBS 412.66</strain>
    </source>
</reference>
<dbReference type="Proteomes" id="UP000054107">
    <property type="component" value="Unassembled WGS sequence"/>
</dbReference>
<dbReference type="STRING" id="35722.A0A0B7NP44"/>
<evidence type="ECO:0000313" key="3">
    <source>
        <dbReference type="Proteomes" id="UP000054107"/>
    </source>
</evidence>
<dbReference type="OrthoDB" id="2282876at2759"/>
<sequence>MKVGTPILVLRNIDPAAGICNGTRLIVNSLGTNIIEATIATGLNKCDTALIPRIKFNTLANEGICPVDFQRTQFPVRLAFAMTTNKSKGQTLSSVGLYWHCHAFGHGQLYAALSWVRIPRFIKLMISSEISKIEGQANNIVFQEVFHQPE</sequence>
<accession>A0A0B7NP44</accession>
<dbReference type="GO" id="GO:0006260">
    <property type="term" value="P:DNA replication"/>
    <property type="evidence" value="ECO:0007669"/>
    <property type="project" value="TreeGrafter"/>
</dbReference>
<dbReference type="InterPro" id="IPR049163">
    <property type="entry name" value="Pif1-like_2B_dom"/>
</dbReference>
<dbReference type="AlphaFoldDB" id="A0A0B7NP44"/>
<evidence type="ECO:0000313" key="2">
    <source>
        <dbReference type="EMBL" id="CEP17305.1"/>
    </source>
</evidence>
<keyword evidence="3" id="KW-1185">Reference proteome</keyword>
<dbReference type="SUPFAM" id="SSF52540">
    <property type="entry name" value="P-loop containing nucleoside triphosphate hydrolases"/>
    <property type="match status" value="1"/>
</dbReference>